<dbReference type="Proteomes" id="UP000247763">
    <property type="component" value="Chromosome"/>
</dbReference>
<sequence>MSDHDAFVTWTVQPDADFPRGRYSRAHRITFDGGAEILASAAPSVVGRWADPAGIDPEEMLVAALSSCHMLTFLDKARRAGFFIDRYADAARGRMGEVAPGRKGLVEVVLRPDISWVGAAPDPAALEALHEASHAECFIANSVRCEVRIEAPSPQGAG</sequence>
<dbReference type="AlphaFoldDB" id="A0A2Z3HNJ4"/>
<dbReference type="InterPro" id="IPR015946">
    <property type="entry name" value="KH_dom-like_a/b"/>
</dbReference>
<accession>A0A2Z3HNJ4</accession>
<dbReference type="PANTHER" id="PTHR42830:SF2">
    <property type="entry name" value="OSMC_OHR FAMILY PROTEIN"/>
    <property type="match status" value="1"/>
</dbReference>
<dbReference type="RefSeq" id="WP_110448884.1">
    <property type="nucleotide sequence ID" value="NZ_CP029479.1"/>
</dbReference>
<dbReference type="KEGG" id="phb:HYN04_00200"/>
<reference evidence="2" key="1">
    <citation type="submission" date="2018-05" db="EMBL/GenBank/DDBJ databases">
        <title>Genome sequencing of Phenylobacterium sp. HYN0004.</title>
        <authorList>
            <person name="Yi H."/>
            <person name="Baek C."/>
        </authorList>
    </citation>
    <scope>NUCLEOTIDE SEQUENCE [LARGE SCALE GENOMIC DNA]</scope>
    <source>
        <strain evidence="2">HYN0004</strain>
    </source>
</reference>
<proteinExistence type="predicted"/>
<dbReference type="Gene3D" id="3.30.300.20">
    <property type="match status" value="1"/>
</dbReference>
<dbReference type="InterPro" id="IPR003718">
    <property type="entry name" value="OsmC/Ohr_fam"/>
</dbReference>
<dbReference type="InterPro" id="IPR052707">
    <property type="entry name" value="OsmC_Ohr_Peroxiredoxin"/>
</dbReference>
<dbReference type="InterPro" id="IPR036102">
    <property type="entry name" value="OsmC/Ohrsf"/>
</dbReference>
<keyword evidence="2" id="KW-1185">Reference proteome</keyword>
<dbReference type="SUPFAM" id="SSF82784">
    <property type="entry name" value="OsmC-like"/>
    <property type="match status" value="1"/>
</dbReference>
<name>A0A2Z3HNJ4_9CAUL</name>
<organism evidence="1 2">
    <name type="scientific">Phenylobacterium parvum</name>
    <dbReference type="NCBI Taxonomy" id="2201350"/>
    <lineage>
        <taxon>Bacteria</taxon>
        <taxon>Pseudomonadati</taxon>
        <taxon>Pseudomonadota</taxon>
        <taxon>Alphaproteobacteria</taxon>
        <taxon>Caulobacterales</taxon>
        <taxon>Caulobacteraceae</taxon>
        <taxon>Phenylobacterium</taxon>
    </lineage>
</organism>
<evidence type="ECO:0000313" key="2">
    <source>
        <dbReference type="Proteomes" id="UP000247763"/>
    </source>
</evidence>
<dbReference type="PANTHER" id="PTHR42830">
    <property type="entry name" value="OSMOTICALLY INDUCIBLE FAMILY PROTEIN"/>
    <property type="match status" value="1"/>
</dbReference>
<dbReference type="EMBL" id="CP029479">
    <property type="protein sequence ID" value="AWM76315.1"/>
    <property type="molecule type" value="Genomic_DNA"/>
</dbReference>
<evidence type="ECO:0000313" key="1">
    <source>
        <dbReference type="EMBL" id="AWM76315.1"/>
    </source>
</evidence>
<gene>
    <name evidence="1" type="ORF">HYN04_00200</name>
</gene>
<dbReference type="OrthoDB" id="9795405at2"/>
<protein>
    <submittedName>
        <fullName evidence="1">Peroxiredoxin</fullName>
    </submittedName>
</protein>
<dbReference type="Pfam" id="PF02566">
    <property type="entry name" value="OsmC"/>
    <property type="match status" value="1"/>
</dbReference>